<dbReference type="Pfam" id="PF09366">
    <property type="entry name" value="DUF1997"/>
    <property type="match status" value="1"/>
</dbReference>
<dbReference type="RefSeq" id="WP_316430091.1">
    <property type="nucleotide sequence ID" value="NZ_CP053586.1"/>
</dbReference>
<name>A0AA97AL72_9CYAN</name>
<sequence length="253" mass="28471">MQANSAEQYSPETTPAILGASSGVIESAALEGYTHDNIHGEQKPFCFHGSFASCMEMYADAAKVASYLDAHRAWFPRCAQPMSTESIGENGYALTIGRYGSFGYEVEPKIGLHLLPQDHGVYRIQTIPVPNYHPPGYEVDFQAALQLVETAPDAALISSFKRANLVQPERITHVEWELDLKVVIQFPRFIHALPKSLVQNTGDRLLNQIVRQVSRRLTQKVQEDFHTTTGAAFPKKHRRLHWQRDQETPLEDT</sequence>
<proteinExistence type="predicted"/>
<gene>
    <name evidence="1" type="ORF">HJG54_16685</name>
</gene>
<reference evidence="1" key="1">
    <citation type="submission" date="2020-05" db="EMBL/GenBank/DDBJ databases">
        <authorList>
            <person name="Zhu T."/>
            <person name="Keshari N."/>
            <person name="Lu X."/>
        </authorList>
    </citation>
    <scope>NUCLEOTIDE SEQUENCE</scope>
    <source>
        <strain evidence="1">NK1-12</strain>
    </source>
</reference>
<dbReference type="InterPro" id="IPR018971">
    <property type="entry name" value="DUF1997"/>
</dbReference>
<organism evidence="1">
    <name type="scientific">Leptolyngbya sp. NK1-12</name>
    <dbReference type="NCBI Taxonomy" id="2547451"/>
    <lineage>
        <taxon>Bacteria</taxon>
        <taxon>Bacillati</taxon>
        <taxon>Cyanobacteriota</taxon>
        <taxon>Cyanophyceae</taxon>
        <taxon>Leptolyngbyales</taxon>
        <taxon>Leptolyngbyaceae</taxon>
        <taxon>Leptolyngbya group</taxon>
        <taxon>Leptolyngbya</taxon>
    </lineage>
</organism>
<accession>A0AA97AL72</accession>
<dbReference type="AlphaFoldDB" id="A0AA97AL72"/>
<evidence type="ECO:0000313" key="1">
    <source>
        <dbReference type="EMBL" id="WNZ24332.1"/>
    </source>
</evidence>
<dbReference type="EMBL" id="CP053586">
    <property type="protein sequence ID" value="WNZ24332.1"/>
    <property type="molecule type" value="Genomic_DNA"/>
</dbReference>
<protein>
    <submittedName>
        <fullName evidence="1">DUF1997 domain-containing protein</fullName>
    </submittedName>
</protein>